<dbReference type="HOGENOM" id="CLU_005126_7_1_12"/>
<keyword evidence="6" id="KW-0915">Sodium</keyword>
<dbReference type="eggNOG" id="COG0475">
    <property type="taxonomic scope" value="Bacteria"/>
</dbReference>
<feature type="transmembrane region" description="Helical" evidence="10">
    <location>
        <begin position="321"/>
        <end position="340"/>
    </location>
</feature>
<dbReference type="AlphaFoldDB" id="H9UH59"/>
<evidence type="ECO:0000256" key="9">
    <source>
        <dbReference type="ARBA" id="ARBA00023201"/>
    </source>
</evidence>
<evidence type="ECO:0000313" key="12">
    <source>
        <dbReference type="EMBL" id="AFG36852.1"/>
    </source>
</evidence>
<dbReference type="eggNOG" id="COG1762">
    <property type="taxonomic scope" value="Bacteria"/>
</dbReference>
<dbReference type="PANTHER" id="PTHR43562">
    <property type="entry name" value="NAPA-TYPE SODIUM/HYDROGEN ANTIPORTER"/>
    <property type="match status" value="1"/>
</dbReference>
<dbReference type="GO" id="GO:0006814">
    <property type="term" value="P:sodium ion transport"/>
    <property type="evidence" value="ECO:0007669"/>
    <property type="project" value="UniProtKB-KW"/>
</dbReference>
<feature type="transmembrane region" description="Helical" evidence="10">
    <location>
        <begin position="169"/>
        <end position="197"/>
    </location>
</feature>
<keyword evidence="9" id="KW-0739">Sodium transport</keyword>
<gene>
    <name evidence="12" type="ordered locus">Spiaf_0757</name>
</gene>
<dbReference type="InterPro" id="IPR002178">
    <property type="entry name" value="PTS_EIIA_type-2_dom"/>
</dbReference>
<feature type="transmembrane region" description="Helical" evidence="10">
    <location>
        <begin position="368"/>
        <end position="387"/>
    </location>
</feature>
<evidence type="ECO:0000256" key="1">
    <source>
        <dbReference type="ARBA" id="ARBA00004141"/>
    </source>
</evidence>
<feature type="transmembrane region" description="Helical" evidence="10">
    <location>
        <begin position="104"/>
        <end position="126"/>
    </location>
</feature>
<name>H9UH59_SPIAZ</name>
<keyword evidence="8 10" id="KW-0472">Membrane</keyword>
<sequence>MTYLVIGLAVILFAAYWAGNLARRYRLPGVLGEIGAGILLGPYLLGSLPLPGMPHGLFPLQIGDVPVSPELYGLATIASIILLFLSGIETDIKLFLRYAVKGSIVGLGGILAAFSSGWLLAVWWLNGSLQAGLLDPRALFLGLLCVPTSVGITARVLSEHRRLDSPEGVTILSAAVIDDVLGIILLAVIVGAAGVLQNPAAGEIDWSEISLIAVRAFAMWIGFTAVGLLGSRQISRALKAVRNPTQIAVLALGLALLLSGIFEAAGLAMIIGAYVMGLALSNTDINYVLQEQIEPLHRFFVPIFFTVMGMLVDLRVFLSPAVLGFGAAFAAVGFVGKLVGSGLPARALRFTTVGSLRVGLGMVPRGEVVLIIAGIGISSGILTPDLFGVGVMMTLFSTVAAPPLLGRSLAHPDPGTTVSDHGMDSIETNFDFGSREITEFLTSEILKAVRNEGFFIHAGEIKDHLYQIRKDNVFISMRTGERSLHFTCQREDITFVKNVVFESVVNLQHTVTRLRNFSTPAELQTNLVEDTNRNVVNWYRYLDVGAISLQLRSRNKEDILTELLDLLESVQPLPDRSAVERAIHEREQIMSTGMQHGIAIPHARTAGIGELRVAVGLAPQGIEFGSLDGEPSRIFFLVVSPESNPGPHLQILAGISAALNSAEARDALLQSSSRTDLIQTMVRCASMRTGGTT</sequence>
<feature type="domain" description="PTS EIIA type-2" evidence="11">
    <location>
        <begin position="540"/>
        <end position="684"/>
    </location>
</feature>
<accession>H9UH59</accession>
<dbReference type="Proteomes" id="UP000007383">
    <property type="component" value="Chromosome"/>
</dbReference>
<dbReference type="SUPFAM" id="SSF55804">
    <property type="entry name" value="Phoshotransferase/anion transport protein"/>
    <property type="match status" value="1"/>
</dbReference>
<dbReference type="OrthoDB" id="9793589at2"/>
<dbReference type="PANTHER" id="PTHR43562:SF3">
    <property type="entry name" value="SODIUM ION_PROTON EXCHANGER (EUROFUNG)"/>
    <property type="match status" value="1"/>
</dbReference>
<dbReference type="CDD" id="cd00211">
    <property type="entry name" value="PTS_IIA_fru"/>
    <property type="match status" value="1"/>
</dbReference>
<evidence type="ECO:0000256" key="7">
    <source>
        <dbReference type="ARBA" id="ARBA00023065"/>
    </source>
</evidence>
<comment type="subcellular location">
    <subcellularLocation>
        <location evidence="1">Membrane</location>
        <topology evidence="1">Multi-pass membrane protein</topology>
    </subcellularLocation>
</comment>
<dbReference type="InterPro" id="IPR006153">
    <property type="entry name" value="Cation/H_exchanger_TM"/>
</dbReference>
<evidence type="ECO:0000256" key="3">
    <source>
        <dbReference type="ARBA" id="ARBA00022449"/>
    </source>
</evidence>
<dbReference type="Pfam" id="PF00999">
    <property type="entry name" value="Na_H_Exchanger"/>
    <property type="match status" value="1"/>
</dbReference>
<keyword evidence="2" id="KW-0813">Transport</keyword>
<dbReference type="Pfam" id="PF00359">
    <property type="entry name" value="PTS_EIIA_2"/>
    <property type="match status" value="1"/>
</dbReference>
<dbReference type="KEGG" id="sfc:Spiaf_0757"/>
<dbReference type="GO" id="GO:1902600">
    <property type="term" value="P:proton transmembrane transport"/>
    <property type="evidence" value="ECO:0007669"/>
    <property type="project" value="InterPro"/>
</dbReference>
<dbReference type="InterPro" id="IPR038770">
    <property type="entry name" value="Na+/solute_symporter_sf"/>
</dbReference>
<keyword evidence="3" id="KW-0050">Antiport</keyword>
<feature type="transmembrane region" description="Helical" evidence="10">
    <location>
        <begin position="138"/>
        <end position="157"/>
    </location>
</feature>
<evidence type="ECO:0000259" key="11">
    <source>
        <dbReference type="PROSITE" id="PS51094"/>
    </source>
</evidence>
<dbReference type="Gene3D" id="1.20.1530.20">
    <property type="match status" value="1"/>
</dbReference>
<evidence type="ECO:0000256" key="5">
    <source>
        <dbReference type="ARBA" id="ARBA00022989"/>
    </source>
</evidence>
<evidence type="ECO:0000256" key="4">
    <source>
        <dbReference type="ARBA" id="ARBA00022692"/>
    </source>
</evidence>
<organism evidence="12 13">
    <name type="scientific">Spirochaeta africana (strain ATCC 700263 / DSM 8902 / Z-7692)</name>
    <dbReference type="NCBI Taxonomy" id="889378"/>
    <lineage>
        <taxon>Bacteria</taxon>
        <taxon>Pseudomonadati</taxon>
        <taxon>Spirochaetota</taxon>
        <taxon>Spirochaetia</taxon>
        <taxon>Spirochaetales</taxon>
        <taxon>Spirochaetaceae</taxon>
        <taxon>Spirochaeta</taxon>
    </lineage>
</organism>
<protein>
    <submittedName>
        <fullName evidence="12">Kef-type K+ transport system, membrane component</fullName>
    </submittedName>
</protein>
<keyword evidence="5 10" id="KW-1133">Transmembrane helix</keyword>
<dbReference type="GO" id="GO:0016020">
    <property type="term" value="C:membrane"/>
    <property type="evidence" value="ECO:0007669"/>
    <property type="project" value="UniProtKB-SubCell"/>
</dbReference>
<feature type="transmembrane region" description="Helical" evidence="10">
    <location>
        <begin position="249"/>
        <end position="276"/>
    </location>
</feature>
<evidence type="ECO:0000256" key="10">
    <source>
        <dbReference type="SAM" id="Phobius"/>
    </source>
</evidence>
<evidence type="ECO:0000256" key="6">
    <source>
        <dbReference type="ARBA" id="ARBA00023053"/>
    </source>
</evidence>
<dbReference type="InterPro" id="IPR016152">
    <property type="entry name" value="PTrfase/Anion_transptr"/>
</dbReference>
<feature type="transmembrane region" description="Helical" evidence="10">
    <location>
        <begin position="71"/>
        <end position="92"/>
    </location>
</feature>
<dbReference type="PROSITE" id="PS51094">
    <property type="entry name" value="PTS_EIIA_TYPE_2"/>
    <property type="match status" value="1"/>
</dbReference>
<proteinExistence type="predicted"/>
<dbReference type="PATRIC" id="fig|889378.3.peg.763"/>
<dbReference type="GO" id="GO:0015297">
    <property type="term" value="F:antiporter activity"/>
    <property type="evidence" value="ECO:0007669"/>
    <property type="project" value="UniProtKB-KW"/>
</dbReference>
<evidence type="ECO:0000313" key="13">
    <source>
        <dbReference type="Proteomes" id="UP000007383"/>
    </source>
</evidence>
<dbReference type="Gene3D" id="3.40.930.10">
    <property type="entry name" value="Mannitol-specific EII, Chain A"/>
    <property type="match status" value="1"/>
</dbReference>
<evidence type="ECO:0000256" key="8">
    <source>
        <dbReference type="ARBA" id="ARBA00023136"/>
    </source>
</evidence>
<feature type="transmembrane region" description="Helical" evidence="10">
    <location>
        <begin position="30"/>
        <end position="51"/>
    </location>
</feature>
<feature type="transmembrane region" description="Helical" evidence="10">
    <location>
        <begin position="6"/>
        <end position="23"/>
    </location>
</feature>
<reference evidence="13" key="1">
    <citation type="journal article" date="2013" name="Stand. Genomic Sci.">
        <title>Complete genome sequence of the halophilic bacterium Spirochaeta africana type strain (Z-7692(T)) from the alkaline Lake Magadi in the East African Rift.</title>
        <authorList>
            <person name="Liolos K."/>
            <person name="Abt B."/>
            <person name="Scheuner C."/>
            <person name="Teshima H."/>
            <person name="Held B."/>
            <person name="Lapidus A."/>
            <person name="Nolan M."/>
            <person name="Lucas S."/>
            <person name="Deshpande S."/>
            <person name="Cheng J.F."/>
            <person name="Tapia R."/>
            <person name="Goodwin L.A."/>
            <person name="Pitluck S."/>
            <person name="Pagani I."/>
            <person name="Ivanova N."/>
            <person name="Mavromatis K."/>
            <person name="Mikhailova N."/>
            <person name="Huntemann M."/>
            <person name="Pati A."/>
            <person name="Chen A."/>
            <person name="Palaniappan K."/>
            <person name="Land M."/>
            <person name="Rohde M."/>
            <person name="Tindall B.J."/>
            <person name="Detter J.C."/>
            <person name="Goker M."/>
            <person name="Bristow J."/>
            <person name="Eisen J.A."/>
            <person name="Markowitz V."/>
            <person name="Hugenholtz P."/>
            <person name="Woyke T."/>
            <person name="Klenk H.P."/>
            <person name="Kyrpides N.C."/>
        </authorList>
    </citation>
    <scope>NUCLEOTIDE SEQUENCE</scope>
    <source>
        <strain evidence="13">ATCC 700263 / DSM 8902 / Z-7692</strain>
    </source>
</reference>
<feature type="transmembrane region" description="Helical" evidence="10">
    <location>
        <begin position="209"/>
        <end position="229"/>
    </location>
</feature>
<dbReference type="EMBL" id="CP003282">
    <property type="protein sequence ID" value="AFG36852.1"/>
    <property type="molecule type" value="Genomic_DNA"/>
</dbReference>
<evidence type="ECO:0000256" key="2">
    <source>
        <dbReference type="ARBA" id="ARBA00022448"/>
    </source>
</evidence>
<keyword evidence="7" id="KW-0406">Ion transport</keyword>
<keyword evidence="4 10" id="KW-0812">Transmembrane</keyword>
<keyword evidence="13" id="KW-1185">Reference proteome</keyword>
<dbReference type="STRING" id="889378.Spiaf_0757"/>